<dbReference type="AlphaFoldDB" id="A0A9N9SMY5"/>
<reference evidence="1" key="1">
    <citation type="submission" date="2022-01" db="EMBL/GenBank/DDBJ databases">
        <authorList>
            <person name="King R."/>
        </authorList>
    </citation>
    <scope>NUCLEOTIDE SEQUENCE</scope>
</reference>
<proteinExistence type="predicted"/>
<protein>
    <submittedName>
        <fullName evidence="1">Uncharacterized protein</fullName>
    </submittedName>
</protein>
<name>A0A9N9SMY5_PHACE</name>
<evidence type="ECO:0000313" key="1">
    <source>
        <dbReference type="EMBL" id="CAG9825670.1"/>
    </source>
</evidence>
<gene>
    <name evidence="1" type="ORF">PHAECO_LOCUS12503</name>
</gene>
<dbReference type="EMBL" id="OU896715">
    <property type="protein sequence ID" value="CAG9825670.1"/>
    <property type="molecule type" value="Genomic_DNA"/>
</dbReference>
<reference evidence="1" key="2">
    <citation type="submission" date="2022-10" db="EMBL/GenBank/DDBJ databases">
        <authorList>
            <consortium name="ENA_rothamsted_submissions"/>
            <consortium name="culmorum"/>
            <person name="King R."/>
        </authorList>
    </citation>
    <scope>NUCLEOTIDE SEQUENCE</scope>
</reference>
<dbReference type="OrthoDB" id="74412at2759"/>
<keyword evidence="2" id="KW-1185">Reference proteome</keyword>
<evidence type="ECO:0000313" key="2">
    <source>
        <dbReference type="Proteomes" id="UP001153737"/>
    </source>
</evidence>
<accession>A0A9N9SMY5</accession>
<organism evidence="1 2">
    <name type="scientific">Phaedon cochleariae</name>
    <name type="common">Mustard beetle</name>
    <dbReference type="NCBI Taxonomy" id="80249"/>
    <lineage>
        <taxon>Eukaryota</taxon>
        <taxon>Metazoa</taxon>
        <taxon>Ecdysozoa</taxon>
        <taxon>Arthropoda</taxon>
        <taxon>Hexapoda</taxon>
        <taxon>Insecta</taxon>
        <taxon>Pterygota</taxon>
        <taxon>Neoptera</taxon>
        <taxon>Endopterygota</taxon>
        <taxon>Coleoptera</taxon>
        <taxon>Polyphaga</taxon>
        <taxon>Cucujiformia</taxon>
        <taxon>Chrysomeloidea</taxon>
        <taxon>Chrysomelidae</taxon>
        <taxon>Chrysomelinae</taxon>
        <taxon>Chrysomelini</taxon>
        <taxon>Phaedon</taxon>
    </lineage>
</organism>
<dbReference type="Proteomes" id="UP001153737">
    <property type="component" value="Chromosome 9"/>
</dbReference>
<sequence length="88" mass="9763">MLMLSETIVVCKSEVGKIIPQQISMTQSTYSLENSPTAMPEPFAMNISPHVDYPGLEYPPVFEPETYSLADPESSLSILRKQSKNTTP</sequence>